<dbReference type="Pfam" id="PF03961">
    <property type="entry name" value="FapA"/>
    <property type="match status" value="2"/>
</dbReference>
<dbReference type="Gene3D" id="3.30.30.80">
    <property type="entry name" value="probable RNA-binding protein from clostridium symbiosum atcc 14940"/>
    <property type="match status" value="1"/>
</dbReference>
<proteinExistence type="predicted"/>
<dbReference type="InterPro" id="IPR005646">
    <property type="entry name" value="FapA"/>
</dbReference>
<dbReference type="InterPro" id="IPR032782">
    <property type="entry name" value="KhpB_N"/>
</dbReference>
<dbReference type="InterPro" id="IPR046866">
    <property type="entry name" value="FapA_N"/>
</dbReference>
<comment type="caution">
    <text evidence="2">The sequence shown here is derived from an EMBL/GenBank/DDBJ whole genome shotgun (WGS) entry which is preliminary data.</text>
</comment>
<keyword evidence="3" id="KW-1185">Reference proteome</keyword>
<evidence type="ECO:0000313" key="3">
    <source>
        <dbReference type="Proteomes" id="UP000520011"/>
    </source>
</evidence>
<evidence type="ECO:0000313" key="2">
    <source>
        <dbReference type="EMBL" id="MBB5326163.1"/>
    </source>
</evidence>
<dbReference type="PANTHER" id="PTHR38032">
    <property type="entry name" value="POLYMERASE-RELATED"/>
    <property type="match status" value="1"/>
</dbReference>
<dbReference type="RefSeq" id="WP_183256321.1">
    <property type="nucleotide sequence ID" value="NZ_JACHEP010000030.1"/>
</dbReference>
<reference evidence="2 3" key="1">
    <citation type="submission" date="2020-08" db="EMBL/GenBank/DDBJ databases">
        <title>Genomic Encyclopedia of Type Strains, Phase IV (KMG-IV): sequencing the most valuable type-strain genomes for metagenomic binning, comparative biology and taxonomic classification.</title>
        <authorList>
            <person name="Goeker M."/>
        </authorList>
    </citation>
    <scope>NUCLEOTIDE SEQUENCE [LARGE SCALE GENOMIC DNA]</scope>
    <source>
        <strain evidence="2 3">DSM 16325</strain>
    </source>
</reference>
<dbReference type="EMBL" id="JACHEP010000030">
    <property type="protein sequence ID" value="MBB5326163.1"/>
    <property type="molecule type" value="Genomic_DNA"/>
</dbReference>
<dbReference type="Proteomes" id="UP000520011">
    <property type="component" value="Unassembled WGS sequence"/>
</dbReference>
<sequence>MGQTIIAKGRNIDEAINVGLKILKSAQDDVLIEIIQKETKGILGIGFKPAIVKLTKIQDQKERKDSAENVEDIIEDLLLNSHYSSIESNEKEESEKLKIESNAKEESEKLKIQEPLSQDDLEGKVWVENGKIFCKSSPLHYPTITIGKGVQLFKNNELVTGTTVVTETDQFEIKVKEEIIETKWNITIDQEKLNVVLHVEPGMKKSFVIKDIAPDYHIELNAEEHVEIRNDLEYKQILQELEALNVTRGFDFVEIRNAVNTNKAGSFVIATGVKPKEGKNGWVELKVNIDSQQTGPKLREDGTVDFRELKNISTVNKGQVMAIVHPPVPGIPGITVTNELIPAQPTYPVKVQLGKGVTAIENGTKIVAVETGRPHIEQKGMLVKVSVIEKLIHQGDVDIASGNIRFKGDVDILGNVENGMIVEAEGNITVLKNVNRANVVAKQAIIIGQNVIGGTISSGESNPLVLELTHLLSIIKEHVERLIASIKQLMATSAFKMTDLKQNGLFPLIQLLLSHKFRLLVTTIKQYIEVSKKGSQLLDQDWMNLSEQLRLCFFSRVPNEYHSLEQLTRLLEDIGEIIKKNDIEGSQNGYIQLSYALNSKIYCSGDIEIIGQGCYNCKIHAGGSLKIKGLVRGGEIYARLGATIKETGSESGVPTRIIVPSDQTVKIELARAETVIQIGKVKYTFQKDQHFIEAFLNEKEQIVFH</sequence>
<dbReference type="Pfam" id="PF14804">
    <property type="entry name" value="Jag_N"/>
    <property type="match status" value="1"/>
</dbReference>
<dbReference type="InterPro" id="IPR046865">
    <property type="entry name" value="FapA_b_solenoid"/>
</dbReference>
<protein>
    <recommendedName>
        <fullName evidence="1">RNA-binding protein KhpB N-terminal domain-containing protein</fullName>
    </recommendedName>
</protein>
<evidence type="ECO:0000259" key="1">
    <source>
        <dbReference type="SMART" id="SM01245"/>
    </source>
</evidence>
<name>A0A7W8IT18_9BACL</name>
<feature type="domain" description="RNA-binding protein KhpB N-terminal" evidence="1">
    <location>
        <begin position="6"/>
        <end position="57"/>
    </location>
</feature>
<dbReference type="Pfam" id="PF20250">
    <property type="entry name" value="FapA_N"/>
    <property type="match status" value="1"/>
</dbReference>
<dbReference type="AlphaFoldDB" id="A0A7W8IT18"/>
<dbReference type="PANTHER" id="PTHR38032:SF1">
    <property type="entry name" value="RNA-BINDING PROTEIN KHPB N-TERMINAL DOMAIN-CONTAINING PROTEIN"/>
    <property type="match status" value="1"/>
</dbReference>
<dbReference type="InterPro" id="IPR038247">
    <property type="entry name" value="Jag_N_dom_sf"/>
</dbReference>
<dbReference type="SMART" id="SM01245">
    <property type="entry name" value="Jag_N"/>
    <property type="match status" value="1"/>
</dbReference>
<gene>
    <name evidence="2" type="ORF">HNQ34_003282</name>
</gene>
<organism evidence="2 3">
    <name type="scientific">Anoxybacteroides tepidamans</name>
    <dbReference type="NCBI Taxonomy" id="265948"/>
    <lineage>
        <taxon>Bacteria</taxon>
        <taxon>Bacillati</taxon>
        <taxon>Bacillota</taxon>
        <taxon>Bacilli</taxon>
        <taxon>Bacillales</taxon>
        <taxon>Anoxybacillaceae</taxon>
        <taxon>Anoxybacteroides</taxon>
    </lineage>
</organism>
<accession>A0A7W8IT18</accession>